<evidence type="ECO:0000256" key="10">
    <source>
        <dbReference type="ARBA" id="ARBA00022723"/>
    </source>
</evidence>
<evidence type="ECO:0000256" key="12">
    <source>
        <dbReference type="ARBA" id="ARBA00022801"/>
    </source>
</evidence>
<gene>
    <name evidence="14 18" type="primary">rnhB</name>
    <name evidence="18" type="ORF">RBH19_00400</name>
</gene>
<dbReference type="GO" id="GO:0004523">
    <property type="term" value="F:RNA-DNA hybrid ribonuclease activity"/>
    <property type="evidence" value="ECO:0007669"/>
    <property type="project" value="UniProtKB-EC"/>
</dbReference>
<feature type="domain" description="RNase H type-2" evidence="17">
    <location>
        <begin position="12"/>
        <end position="201"/>
    </location>
</feature>
<evidence type="ECO:0000256" key="7">
    <source>
        <dbReference type="ARBA" id="ARBA00019179"/>
    </source>
</evidence>
<evidence type="ECO:0000256" key="1">
    <source>
        <dbReference type="ARBA" id="ARBA00000077"/>
    </source>
</evidence>
<comment type="similarity">
    <text evidence="5 14 16">Belongs to the RNase HII family.</text>
</comment>
<feature type="binding site" evidence="14 15">
    <location>
        <position position="110"/>
    </location>
    <ligand>
        <name>a divalent metal cation</name>
        <dbReference type="ChEBI" id="CHEBI:60240"/>
    </ligand>
</feature>
<evidence type="ECO:0000256" key="2">
    <source>
        <dbReference type="ARBA" id="ARBA00001946"/>
    </source>
</evidence>
<dbReference type="InterPro" id="IPR022898">
    <property type="entry name" value="RNase_HII"/>
</dbReference>
<dbReference type="SUPFAM" id="SSF53098">
    <property type="entry name" value="Ribonuclease H-like"/>
    <property type="match status" value="1"/>
</dbReference>
<dbReference type="NCBIfam" id="NF000595">
    <property type="entry name" value="PRK00015.1-3"/>
    <property type="match status" value="1"/>
</dbReference>
<dbReference type="CDD" id="cd07182">
    <property type="entry name" value="RNase_HII_bacteria_HII_like"/>
    <property type="match status" value="1"/>
</dbReference>
<comment type="function">
    <text evidence="3 14 16">Endonuclease that specifically degrades the RNA of RNA-DNA hybrids.</text>
</comment>
<organism evidence="18 19">
    <name type="scientific">Natronospira bacteriovora</name>
    <dbReference type="NCBI Taxonomy" id="3069753"/>
    <lineage>
        <taxon>Bacteria</taxon>
        <taxon>Pseudomonadati</taxon>
        <taxon>Pseudomonadota</taxon>
        <taxon>Gammaproteobacteria</taxon>
        <taxon>Natronospirales</taxon>
        <taxon>Natronospiraceae</taxon>
        <taxon>Natronospira</taxon>
    </lineage>
</organism>
<evidence type="ECO:0000256" key="11">
    <source>
        <dbReference type="ARBA" id="ARBA00022759"/>
    </source>
</evidence>
<dbReference type="Gene3D" id="3.30.420.10">
    <property type="entry name" value="Ribonuclease H-like superfamily/Ribonuclease H"/>
    <property type="match status" value="1"/>
</dbReference>
<dbReference type="HAMAP" id="MF_00052_B">
    <property type="entry name" value="RNase_HII_B"/>
    <property type="match status" value="1"/>
</dbReference>
<evidence type="ECO:0000313" key="19">
    <source>
        <dbReference type="Proteomes" id="UP001239019"/>
    </source>
</evidence>
<dbReference type="NCBIfam" id="NF000596">
    <property type="entry name" value="PRK00015.1-4"/>
    <property type="match status" value="1"/>
</dbReference>
<dbReference type="PROSITE" id="PS51975">
    <property type="entry name" value="RNASE_H_2"/>
    <property type="match status" value="1"/>
</dbReference>
<dbReference type="PANTHER" id="PTHR10954">
    <property type="entry name" value="RIBONUCLEASE H2 SUBUNIT A"/>
    <property type="match status" value="1"/>
</dbReference>
<comment type="cofactor">
    <cofactor evidence="2">
        <name>Mg(2+)</name>
        <dbReference type="ChEBI" id="CHEBI:18420"/>
    </cofactor>
</comment>
<evidence type="ECO:0000256" key="15">
    <source>
        <dbReference type="PROSITE-ProRule" id="PRU01319"/>
    </source>
</evidence>
<dbReference type="EMBL" id="JAVDDT010000001">
    <property type="protein sequence ID" value="MDQ2068331.1"/>
    <property type="molecule type" value="Genomic_DNA"/>
</dbReference>
<dbReference type="InterPro" id="IPR001352">
    <property type="entry name" value="RNase_HII/HIII"/>
</dbReference>
<evidence type="ECO:0000256" key="4">
    <source>
        <dbReference type="ARBA" id="ARBA00004496"/>
    </source>
</evidence>
<feature type="binding site" evidence="14 15">
    <location>
        <position position="18"/>
    </location>
    <ligand>
        <name>a divalent metal cation</name>
        <dbReference type="ChEBI" id="CHEBI:60240"/>
    </ligand>
</feature>
<proteinExistence type="inferred from homology"/>
<keyword evidence="12 14" id="KW-0378">Hydrolase</keyword>
<dbReference type="InterPro" id="IPR036397">
    <property type="entry name" value="RNaseH_sf"/>
</dbReference>
<dbReference type="Pfam" id="PF01351">
    <property type="entry name" value="RNase_HII"/>
    <property type="match status" value="1"/>
</dbReference>
<sequence length="201" mass="21417">MSPWVRGEPAARLVAGVDEVGRGPLAGPVVAAAVILDPAEPIAGLADSKKLTEKRRLALDNEIRNRALAWAISFVSVEEIDDLNILQASLEAMSRAVAELKPAAEAARVDGNRLPRLSVPGQAIVGGDGSVPEISAASILAKVARDRWMVEADKRYPEYGFAGHKGYPTPAHLAALRNHGPCDLHRRSFAPVRAVLVRSKA</sequence>
<keyword evidence="8 14" id="KW-0963">Cytoplasm</keyword>
<keyword evidence="19" id="KW-1185">Reference proteome</keyword>
<evidence type="ECO:0000256" key="16">
    <source>
        <dbReference type="RuleBase" id="RU003515"/>
    </source>
</evidence>
<keyword evidence="9 14" id="KW-0540">Nuclease</keyword>
<reference evidence="18 19" key="1">
    <citation type="submission" date="2023-08" db="EMBL/GenBank/DDBJ databases">
        <title>Whole-genome sequencing of halo(alkali)philic microorganisms from hypersaline lakes.</title>
        <authorList>
            <person name="Sorokin D.Y."/>
            <person name="Abbas B."/>
            <person name="Merkel A.Y."/>
        </authorList>
    </citation>
    <scope>NUCLEOTIDE SEQUENCE [LARGE SCALE GENOMIC DNA]</scope>
    <source>
        <strain evidence="18 19">AB-CW4</strain>
    </source>
</reference>
<evidence type="ECO:0000313" key="18">
    <source>
        <dbReference type="EMBL" id="MDQ2068331.1"/>
    </source>
</evidence>
<name>A0ABU0W2Z4_9GAMM</name>
<comment type="catalytic activity">
    <reaction evidence="1 14 15 16">
        <text>Endonucleolytic cleavage to 5'-phosphomonoester.</text>
        <dbReference type="EC" id="3.1.26.4"/>
    </reaction>
</comment>
<evidence type="ECO:0000256" key="6">
    <source>
        <dbReference type="ARBA" id="ARBA00012180"/>
    </source>
</evidence>
<evidence type="ECO:0000256" key="13">
    <source>
        <dbReference type="ARBA" id="ARBA00023211"/>
    </source>
</evidence>
<evidence type="ECO:0000259" key="17">
    <source>
        <dbReference type="PROSITE" id="PS51975"/>
    </source>
</evidence>
<dbReference type="InterPro" id="IPR012337">
    <property type="entry name" value="RNaseH-like_sf"/>
</dbReference>
<dbReference type="EC" id="3.1.26.4" evidence="6 14"/>
<keyword evidence="11 14" id="KW-0255">Endonuclease</keyword>
<dbReference type="Proteomes" id="UP001239019">
    <property type="component" value="Unassembled WGS sequence"/>
</dbReference>
<protein>
    <recommendedName>
        <fullName evidence="7 14">Ribonuclease HII</fullName>
        <shortName evidence="14">RNase HII</shortName>
        <ecNumber evidence="6 14">3.1.26.4</ecNumber>
    </recommendedName>
</protein>
<dbReference type="PANTHER" id="PTHR10954:SF18">
    <property type="entry name" value="RIBONUCLEASE HII"/>
    <property type="match status" value="1"/>
</dbReference>
<accession>A0ABU0W2Z4</accession>
<comment type="cofactor">
    <cofactor evidence="14 15">
        <name>Mn(2+)</name>
        <dbReference type="ChEBI" id="CHEBI:29035"/>
    </cofactor>
    <cofactor evidence="14 15">
        <name>Mg(2+)</name>
        <dbReference type="ChEBI" id="CHEBI:18420"/>
    </cofactor>
    <text evidence="14 15">Manganese or magnesium. Binds 1 divalent metal ion per monomer in the absence of substrate. May bind a second metal ion after substrate binding.</text>
</comment>
<feature type="binding site" evidence="14 15">
    <location>
        <position position="19"/>
    </location>
    <ligand>
        <name>a divalent metal cation</name>
        <dbReference type="ChEBI" id="CHEBI:60240"/>
    </ligand>
</feature>
<comment type="caution">
    <text evidence="18">The sequence shown here is derived from an EMBL/GenBank/DDBJ whole genome shotgun (WGS) entry which is preliminary data.</text>
</comment>
<evidence type="ECO:0000256" key="5">
    <source>
        <dbReference type="ARBA" id="ARBA00007383"/>
    </source>
</evidence>
<dbReference type="InterPro" id="IPR024567">
    <property type="entry name" value="RNase_HII/HIII_dom"/>
</dbReference>
<dbReference type="RefSeq" id="WP_306726823.1">
    <property type="nucleotide sequence ID" value="NZ_JAVDDT010000001.1"/>
</dbReference>
<keyword evidence="13 14" id="KW-0464">Manganese</keyword>
<evidence type="ECO:0000256" key="9">
    <source>
        <dbReference type="ARBA" id="ARBA00022722"/>
    </source>
</evidence>
<evidence type="ECO:0000256" key="3">
    <source>
        <dbReference type="ARBA" id="ARBA00004065"/>
    </source>
</evidence>
<evidence type="ECO:0000256" key="8">
    <source>
        <dbReference type="ARBA" id="ARBA00022490"/>
    </source>
</evidence>
<comment type="subcellular location">
    <subcellularLocation>
        <location evidence="4 14">Cytoplasm</location>
    </subcellularLocation>
</comment>
<keyword evidence="10 14" id="KW-0479">Metal-binding</keyword>
<evidence type="ECO:0000256" key="14">
    <source>
        <dbReference type="HAMAP-Rule" id="MF_00052"/>
    </source>
</evidence>